<name>A0A3N4JYG4_9PEZI</name>
<protein>
    <submittedName>
        <fullName evidence="1">Uncharacterized protein</fullName>
    </submittedName>
</protein>
<proteinExistence type="predicted"/>
<evidence type="ECO:0000313" key="2">
    <source>
        <dbReference type="Proteomes" id="UP000276215"/>
    </source>
</evidence>
<accession>A0A3N4JYG4</accession>
<organism evidence="1 2">
    <name type="scientific">Choiromyces venosus 120613-1</name>
    <dbReference type="NCBI Taxonomy" id="1336337"/>
    <lineage>
        <taxon>Eukaryota</taxon>
        <taxon>Fungi</taxon>
        <taxon>Dikarya</taxon>
        <taxon>Ascomycota</taxon>
        <taxon>Pezizomycotina</taxon>
        <taxon>Pezizomycetes</taxon>
        <taxon>Pezizales</taxon>
        <taxon>Tuberaceae</taxon>
        <taxon>Choiromyces</taxon>
    </lineage>
</organism>
<reference evidence="1 2" key="1">
    <citation type="journal article" date="2018" name="Nat. Ecol. Evol.">
        <title>Pezizomycetes genomes reveal the molecular basis of ectomycorrhizal truffle lifestyle.</title>
        <authorList>
            <person name="Murat C."/>
            <person name="Payen T."/>
            <person name="Noel B."/>
            <person name="Kuo A."/>
            <person name="Morin E."/>
            <person name="Chen J."/>
            <person name="Kohler A."/>
            <person name="Krizsan K."/>
            <person name="Balestrini R."/>
            <person name="Da Silva C."/>
            <person name="Montanini B."/>
            <person name="Hainaut M."/>
            <person name="Levati E."/>
            <person name="Barry K.W."/>
            <person name="Belfiori B."/>
            <person name="Cichocki N."/>
            <person name="Clum A."/>
            <person name="Dockter R.B."/>
            <person name="Fauchery L."/>
            <person name="Guy J."/>
            <person name="Iotti M."/>
            <person name="Le Tacon F."/>
            <person name="Lindquist E.A."/>
            <person name="Lipzen A."/>
            <person name="Malagnac F."/>
            <person name="Mello A."/>
            <person name="Molinier V."/>
            <person name="Miyauchi S."/>
            <person name="Poulain J."/>
            <person name="Riccioni C."/>
            <person name="Rubini A."/>
            <person name="Sitrit Y."/>
            <person name="Splivallo R."/>
            <person name="Traeger S."/>
            <person name="Wang M."/>
            <person name="Zifcakova L."/>
            <person name="Wipf D."/>
            <person name="Zambonelli A."/>
            <person name="Paolocci F."/>
            <person name="Nowrousian M."/>
            <person name="Ottonello S."/>
            <person name="Baldrian P."/>
            <person name="Spatafora J.W."/>
            <person name="Henrissat B."/>
            <person name="Nagy L.G."/>
            <person name="Aury J.M."/>
            <person name="Wincker P."/>
            <person name="Grigoriev I.V."/>
            <person name="Bonfante P."/>
            <person name="Martin F.M."/>
        </authorList>
    </citation>
    <scope>NUCLEOTIDE SEQUENCE [LARGE SCALE GENOMIC DNA]</scope>
    <source>
        <strain evidence="1 2">120613-1</strain>
    </source>
</reference>
<dbReference type="AlphaFoldDB" id="A0A3N4JYG4"/>
<keyword evidence="2" id="KW-1185">Reference proteome</keyword>
<sequence>GFMRVTTANAFRRIPDLESQLTIDLGRYCNTGWFMYYDIFQYNIIFGKDWIVTVNYFVDHKNNILYLGLKDDG</sequence>
<dbReference type="EMBL" id="ML120362">
    <property type="protein sequence ID" value="RPB03416.1"/>
    <property type="molecule type" value="Genomic_DNA"/>
</dbReference>
<dbReference type="Proteomes" id="UP000276215">
    <property type="component" value="Unassembled WGS sequence"/>
</dbReference>
<evidence type="ECO:0000313" key="1">
    <source>
        <dbReference type="EMBL" id="RPB03416.1"/>
    </source>
</evidence>
<feature type="non-terminal residue" evidence="1">
    <location>
        <position position="1"/>
    </location>
</feature>
<gene>
    <name evidence="1" type="ORF">L873DRAFT_1669773</name>
</gene>